<gene>
    <name evidence="2" type="ORF">OCTVUL_1B028964</name>
</gene>
<organism evidence="2 3">
    <name type="scientific">Octopus vulgaris</name>
    <name type="common">Common octopus</name>
    <dbReference type="NCBI Taxonomy" id="6645"/>
    <lineage>
        <taxon>Eukaryota</taxon>
        <taxon>Metazoa</taxon>
        <taxon>Spiralia</taxon>
        <taxon>Lophotrochozoa</taxon>
        <taxon>Mollusca</taxon>
        <taxon>Cephalopoda</taxon>
        <taxon>Coleoidea</taxon>
        <taxon>Octopodiformes</taxon>
        <taxon>Octopoda</taxon>
        <taxon>Incirrata</taxon>
        <taxon>Octopodidae</taxon>
        <taxon>Octopus</taxon>
    </lineage>
</organism>
<reference evidence="2" key="1">
    <citation type="submission" date="2023-08" db="EMBL/GenBank/DDBJ databases">
        <authorList>
            <person name="Alioto T."/>
            <person name="Alioto T."/>
            <person name="Gomez Garrido J."/>
        </authorList>
    </citation>
    <scope>NUCLEOTIDE SEQUENCE</scope>
</reference>
<dbReference type="AlphaFoldDB" id="A0AA36B2X0"/>
<feature type="compositionally biased region" description="Gly residues" evidence="1">
    <location>
        <begin position="1"/>
        <end position="10"/>
    </location>
</feature>
<proteinExistence type="predicted"/>
<dbReference type="Proteomes" id="UP001162480">
    <property type="component" value="Chromosome 8"/>
</dbReference>
<dbReference type="EMBL" id="OX597821">
    <property type="protein sequence ID" value="CAI9726945.1"/>
    <property type="molecule type" value="Genomic_DNA"/>
</dbReference>
<feature type="compositionally biased region" description="Basic and acidic residues" evidence="1">
    <location>
        <begin position="17"/>
        <end position="26"/>
    </location>
</feature>
<keyword evidence="3" id="KW-1185">Reference proteome</keyword>
<feature type="region of interest" description="Disordered" evidence="1">
    <location>
        <begin position="1"/>
        <end position="26"/>
    </location>
</feature>
<evidence type="ECO:0000256" key="1">
    <source>
        <dbReference type="SAM" id="MobiDB-lite"/>
    </source>
</evidence>
<evidence type="ECO:0000313" key="3">
    <source>
        <dbReference type="Proteomes" id="UP001162480"/>
    </source>
</evidence>
<evidence type="ECO:0000313" key="2">
    <source>
        <dbReference type="EMBL" id="CAI9726945.1"/>
    </source>
</evidence>
<protein>
    <submittedName>
        <fullName evidence="2">Uncharacterized protein</fullName>
    </submittedName>
</protein>
<name>A0AA36B2X0_OCTVU</name>
<sequence>MEGGVTGGGSLISVGKTKADSYRKGESSASVKRVVVVVVVFTAKRMDVKAGSCETFQHMQKDSQSYENNIFLVWNYDLN</sequence>
<accession>A0AA36B2X0</accession>